<sequence length="257" mass="28291">MPFFNSSFKSSLSGKTLIIPIVSTANVAQLCVDLLISSLELVRIAALDSQYFIPLVGCREYGSPGITTPFELYGKQGLDIVVLQQRSPTLKARKQEFINDLFDFVQESGIASVLVLSGVDLSNRLDEQMITPTYQLQPSASISLSSTPLHRLNEFPIPKYTSPILPKSAINDNEAQIPFIPGSGITRRMLSSIPKQWTIPLAALLRFAMDGDNRADAYSLASIVVQVIGKDLSEIEWKQPESWNGLFGTPHDQSLYG</sequence>
<dbReference type="GO" id="GO:0043248">
    <property type="term" value="P:proteasome assembly"/>
    <property type="evidence" value="ECO:0007669"/>
    <property type="project" value="TreeGrafter"/>
</dbReference>
<evidence type="ECO:0000256" key="2">
    <source>
        <dbReference type="ARBA" id="ARBA00023186"/>
    </source>
</evidence>
<evidence type="ECO:0000256" key="4">
    <source>
        <dbReference type="PIRNR" id="PIRNR010044"/>
    </source>
</evidence>
<name>A0AA38UG61_9AGAR</name>
<evidence type="ECO:0000256" key="3">
    <source>
        <dbReference type="ARBA" id="ARBA00025745"/>
    </source>
</evidence>
<dbReference type="InterPro" id="IPR019151">
    <property type="entry name" value="Proteasome_assmbl_chaperone_2"/>
</dbReference>
<reference evidence="5" key="1">
    <citation type="submission" date="2022-08" db="EMBL/GenBank/DDBJ databases">
        <authorList>
            <consortium name="DOE Joint Genome Institute"/>
            <person name="Min B."/>
            <person name="Riley R."/>
            <person name="Sierra-Patev S."/>
            <person name="Naranjo-Ortiz M."/>
            <person name="Looney B."/>
            <person name="Konkel Z."/>
            <person name="Slot J.C."/>
            <person name="Sakamoto Y."/>
            <person name="Steenwyk J.L."/>
            <person name="Rokas A."/>
            <person name="Carro J."/>
            <person name="Camarero S."/>
            <person name="Ferreira P."/>
            <person name="Molpeceres G."/>
            <person name="Ruiz-Duenas F.J."/>
            <person name="Serrano A."/>
            <person name="Henrissat B."/>
            <person name="Drula E."/>
            <person name="Hughes K.W."/>
            <person name="Mata J.L."/>
            <person name="Ishikawa N.K."/>
            <person name="Vargas-Isla R."/>
            <person name="Ushijima S."/>
            <person name="Smith C.A."/>
            <person name="Ahrendt S."/>
            <person name="Andreopoulos W."/>
            <person name="He G."/>
            <person name="Labutti K."/>
            <person name="Lipzen A."/>
            <person name="Ng V."/>
            <person name="Sandor L."/>
            <person name="Barry K."/>
            <person name="Martinez A.T."/>
            <person name="Xiao Y."/>
            <person name="Gibbons J.G."/>
            <person name="Terashima K."/>
            <person name="Hibbett D.S."/>
            <person name="Grigoriev I.V."/>
        </authorList>
    </citation>
    <scope>NUCLEOTIDE SEQUENCE</scope>
    <source>
        <strain evidence="5">TFB9207</strain>
    </source>
</reference>
<comment type="subunit">
    <text evidence="4">Component of the 20S proteasome chaperone.</text>
</comment>
<comment type="similarity">
    <text evidence="3 4">Belongs to the PSMG2 family.</text>
</comment>
<dbReference type="GO" id="GO:0005634">
    <property type="term" value="C:nucleus"/>
    <property type="evidence" value="ECO:0007669"/>
    <property type="project" value="TreeGrafter"/>
</dbReference>
<dbReference type="PANTHER" id="PTHR12970:SF1">
    <property type="entry name" value="PROTEASOME ASSEMBLY CHAPERONE 2"/>
    <property type="match status" value="1"/>
</dbReference>
<dbReference type="Gene3D" id="3.40.50.10900">
    <property type="entry name" value="PAC-like subunit"/>
    <property type="match status" value="2"/>
</dbReference>
<comment type="function">
    <text evidence="4">Involved in 20S proteasome assembly.</text>
</comment>
<dbReference type="AlphaFoldDB" id="A0AA38UG61"/>
<gene>
    <name evidence="5" type="ORF">F5878DRAFT_612754</name>
</gene>
<organism evidence="5 6">
    <name type="scientific">Lentinula raphanica</name>
    <dbReference type="NCBI Taxonomy" id="153919"/>
    <lineage>
        <taxon>Eukaryota</taxon>
        <taxon>Fungi</taxon>
        <taxon>Dikarya</taxon>
        <taxon>Basidiomycota</taxon>
        <taxon>Agaricomycotina</taxon>
        <taxon>Agaricomycetes</taxon>
        <taxon>Agaricomycetidae</taxon>
        <taxon>Agaricales</taxon>
        <taxon>Marasmiineae</taxon>
        <taxon>Omphalotaceae</taxon>
        <taxon>Lentinula</taxon>
    </lineage>
</organism>
<keyword evidence="6" id="KW-1185">Reference proteome</keyword>
<evidence type="ECO:0000256" key="1">
    <source>
        <dbReference type="ARBA" id="ARBA00019186"/>
    </source>
</evidence>
<comment type="caution">
    <text evidence="5">The sequence shown here is derived from an EMBL/GenBank/DDBJ whole genome shotgun (WGS) entry which is preliminary data.</text>
</comment>
<proteinExistence type="inferred from homology"/>
<dbReference type="GO" id="GO:0005829">
    <property type="term" value="C:cytosol"/>
    <property type="evidence" value="ECO:0007669"/>
    <property type="project" value="TreeGrafter"/>
</dbReference>
<protein>
    <recommendedName>
        <fullName evidence="1 4">Proteasome assembly chaperone 2</fullName>
    </recommendedName>
</protein>
<dbReference type="Pfam" id="PF09754">
    <property type="entry name" value="PAC2"/>
    <property type="match status" value="1"/>
</dbReference>
<evidence type="ECO:0000313" key="6">
    <source>
        <dbReference type="Proteomes" id="UP001163846"/>
    </source>
</evidence>
<dbReference type="InterPro" id="IPR016562">
    <property type="entry name" value="Proteasome_assmbl_chp_2_euk"/>
</dbReference>
<dbReference type="PIRSF" id="PIRSF010044">
    <property type="entry name" value="UCP010044"/>
    <property type="match status" value="1"/>
</dbReference>
<accession>A0AA38UG61</accession>
<dbReference type="EMBL" id="MU806073">
    <property type="protein sequence ID" value="KAJ3840567.1"/>
    <property type="molecule type" value="Genomic_DNA"/>
</dbReference>
<evidence type="ECO:0000313" key="5">
    <source>
        <dbReference type="EMBL" id="KAJ3840567.1"/>
    </source>
</evidence>
<dbReference type="SUPFAM" id="SSF159659">
    <property type="entry name" value="Cgl1923-like"/>
    <property type="match status" value="1"/>
</dbReference>
<keyword evidence="2 4" id="KW-0143">Chaperone</keyword>
<dbReference type="InterPro" id="IPR038389">
    <property type="entry name" value="PSMG2_sf"/>
</dbReference>
<dbReference type="PANTHER" id="PTHR12970">
    <property type="entry name" value="PROTEASOME ASSEMBLY CHAPERONE 2"/>
    <property type="match status" value="1"/>
</dbReference>
<dbReference type="Proteomes" id="UP001163846">
    <property type="component" value="Unassembled WGS sequence"/>
</dbReference>